<protein>
    <submittedName>
        <fullName evidence="1">Uncharacterized protein</fullName>
    </submittedName>
</protein>
<proteinExistence type="predicted"/>
<keyword evidence="2" id="KW-1185">Reference proteome</keyword>
<name>E2AXR4_CAMFO</name>
<dbReference type="EMBL" id="GL443646">
    <property type="protein sequence ID" value="EFN61777.1"/>
    <property type="molecule type" value="Genomic_DNA"/>
</dbReference>
<sequence length="143" mass="16844">MRRERRMNVVWRGIEGGNSEERRRVMEGIVAEELGRRVEMIEVIERRGTAGMMLIARMGKRKDRKELLEKGWAIRRNWGIGIDEDLTMKEKKVRWKLVERARTERAKERVVVVTNRRIWVGGKAWGWDTERNEGKGDGNGGRK</sequence>
<reference evidence="1 2" key="1">
    <citation type="journal article" date="2010" name="Science">
        <title>Genomic comparison of the ants Camponotus floridanus and Harpegnathos saltator.</title>
        <authorList>
            <person name="Bonasio R."/>
            <person name="Zhang G."/>
            <person name="Ye C."/>
            <person name="Mutti N.S."/>
            <person name="Fang X."/>
            <person name="Qin N."/>
            <person name="Donahue G."/>
            <person name="Yang P."/>
            <person name="Li Q."/>
            <person name="Li C."/>
            <person name="Zhang P."/>
            <person name="Huang Z."/>
            <person name="Berger S.L."/>
            <person name="Reinberg D."/>
            <person name="Wang J."/>
            <person name="Liebig J."/>
        </authorList>
    </citation>
    <scope>NUCLEOTIDE SEQUENCE [LARGE SCALE GENOMIC DNA]</scope>
    <source>
        <strain evidence="2">C129</strain>
    </source>
</reference>
<dbReference type="Proteomes" id="UP000000311">
    <property type="component" value="Unassembled WGS sequence"/>
</dbReference>
<organism evidence="2">
    <name type="scientific">Camponotus floridanus</name>
    <name type="common">Florida carpenter ant</name>
    <dbReference type="NCBI Taxonomy" id="104421"/>
    <lineage>
        <taxon>Eukaryota</taxon>
        <taxon>Metazoa</taxon>
        <taxon>Ecdysozoa</taxon>
        <taxon>Arthropoda</taxon>
        <taxon>Hexapoda</taxon>
        <taxon>Insecta</taxon>
        <taxon>Pterygota</taxon>
        <taxon>Neoptera</taxon>
        <taxon>Endopterygota</taxon>
        <taxon>Hymenoptera</taxon>
        <taxon>Apocrita</taxon>
        <taxon>Aculeata</taxon>
        <taxon>Formicoidea</taxon>
        <taxon>Formicidae</taxon>
        <taxon>Formicinae</taxon>
        <taxon>Camponotus</taxon>
    </lineage>
</organism>
<evidence type="ECO:0000313" key="1">
    <source>
        <dbReference type="EMBL" id="EFN61777.1"/>
    </source>
</evidence>
<dbReference type="InParanoid" id="E2AXR4"/>
<dbReference type="AlphaFoldDB" id="E2AXR4"/>
<accession>E2AXR4</accession>
<evidence type="ECO:0000313" key="2">
    <source>
        <dbReference type="Proteomes" id="UP000000311"/>
    </source>
</evidence>
<gene>
    <name evidence="1" type="ORF">EAG_06648</name>
</gene>